<dbReference type="CDD" id="cd00067">
    <property type="entry name" value="GAL4"/>
    <property type="match status" value="1"/>
</dbReference>
<dbReference type="GO" id="GO:0000976">
    <property type="term" value="F:transcription cis-regulatory region binding"/>
    <property type="evidence" value="ECO:0007669"/>
    <property type="project" value="TreeGrafter"/>
</dbReference>
<keyword evidence="5" id="KW-0539">Nucleus</keyword>
<evidence type="ECO:0000256" key="5">
    <source>
        <dbReference type="ARBA" id="ARBA00023242"/>
    </source>
</evidence>
<feature type="compositionally biased region" description="Acidic residues" evidence="6">
    <location>
        <begin position="516"/>
        <end position="527"/>
    </location>
</feature>
<dbReference type="Proteomes" id="UP000799438">
    <property type="component" value="Unassembled WGS sequence"/>
</dbReference>
<keyword evidence="2" id="KW-0805">Transcription regulation</keyword>
<feature type="compositionally biased region" description="Low complexity" evidence="6">
    <location>
        <begin position="79"/>
        <end position="95"/>
    </location>
</feature>
<dbReference type="InterPro" id="IPR051089">
    <property type="entry name" value="prtT"/>
</dbReference>
<dbReference type="CDD" id="cd12148">
    <property type="entry name" value="fungal_TF_MHR"/>
    <property type="match status" value="1"/>
</dbReference>
<keyword evidence="3" id="KW-0238">DNA-binding</keyword>
<sequence>MGPPEGTTTSTPQVLSKTCQNCFHLKIRCVKHPQRDACDRCIRLNKHCVFRPARRRRNSAKRDVRIEVLEAQVQQLLQSQQQQQQQPSTEEAQAARPAPNQLVTDSTAGDVVDSGIISPASAERLLRIYRAALTPHFPFVVVPPDTAAEQLRRVKPFLFLAIMTAALFDDMPTQRRLGEMVKKAVNERILSDSTLTLDMLQGLLVFLAWSQYHPRPRRYTQYMQLAISIVIDSRLDRKPVSLWKTRFGSSRDPPTAPNSLGSDEQRAFLGCFYLASSVSKLLHKHNPLPYSKYMEDCCLSLRERDEYPADTYLHDLVRLQHIIERTEGLSSLESEPHEAKALISNLRSELETFRARIASSVGGSTLLLTSFYTAEVFLCQEAFFTPTLPLPPPQKQDLLCAGLLAAHSFLAFYFSLPAGAEVCFNNSEWIQVSYVVTLASRFAIASTDKSAAASHRASELRHALDLPRVLQRLQERIGSLVTAQVDDAGERDIFFYYQQRGRRIQAWFERSFAPAETEEEGGGEEEAAAAAQTEAPPPTYAPQAAAAAQSTIPPLPAYAHSLNGLFTTTNNDSSAGSAMPLDGFDAGTAGPWQGLLPGEQYGGRMADVFPDAAEDFMFSDWWPWMHP</sequence>
<evidence type="ECO:0000313" key="8">
    <source>
        <dbReference type="Proteomes" id="UP000799438"/>
    </source>
</evidence>
<name>A0A6A6BL25_9PEZI</name>
<feature type="region of interest" description="Disordered" evidence="6">
    <location>
        <begin position="79"/>
        <end position="106"/>
    </location>
</feature>
<keyword evidence="4" id="KW-0804">Transcription</keyword>
<dbReference type="OrthoDB" id="5226580at2759"/>
<evidence type="ECO:0000256" key="2">
    <source>
        <dbReference type="ARBA" id="ARBA00023015"/>
    </source>
</evidence>
<dbReference type="InterPro" id="IPR036864">
    <property type="entry name" value="Zn2-C6_fun-type_DNA-bd_sf"/>
</dbReference>
<dbReference type="Gene3D" id="4.10.240.10">
    <property type="entry name" value="Zn(2)-C6 fungal-type DNA-binding domain"/>
    <property type="match status" value="1"/>
</dbReference>
<dbReference type="GO" id="GO:0000981">
    <property type="term" value="F:DNA-binding transcription factor activity, RNA polymerase II-specific"/>
    <property type="evidence" value="ECO:0007669"/>
    <property type="project" value="InterPro"/>
</dbReference>
<dbReference type="PANTHER" id="PTHR31845">
    <property type="entry name" value="FINGER DOMAIN PROTEIN, PUTATIVE-RELATED"/>
    <property type="match status" value="1"/>
</dbReference>
<feature type="region of interest" description="Disordered" evidence="6">
    <location>
        <begin position="514"/>
        <end position="548"/>
    </location>
</feature>
<evidence type="ECO:0000313" key="7">
    <source>
        <dbReference type="EMBL" id="KAF2144368.1"/>
    </source>
</evidence>
<dbReference type="GO" id="GO:0005634">
    <property type="term" value="C:nucleus"/>
    <property type="evidence" value="ECO:0007669"/>
    <property type="project" value="UniProtKB-SubCell"/>
</dbReference>
<evidence type="ECO:0008006" key="9">
    <source>
        <dbReference type="Google" id="ProtNLM"/>
    </source>
</evidence>
<dbReference type="SUPFAM" id="SSF57701">
    <property type="entry name" value="Zn2/Cys6 DNA-binding domain"/>
    <property type="match status" value="1"/>
</dbReference>
<dbReference type="GO" id="GO:0008270">
    <property type="term" value="F:zinc ion binding"/>
    <property type="evidence" value="ECO:0007669"/>
    <property type="project" value="InterPro"/>
</dbReference>
<dbReference type="PANTHER" id="PTHR31845:SF37">
    <property type="entry name" value="TRANSCRIPTION FACTOR DOMAIN-CONTAINING PROTEIN"/>
    <property type="match status" value="1"/>
</dbReference>
<dbReference type="AlphaFoldDB" id="A0A6A6BL25"/>
<dbReference type="EMBL" id="ML995479">
    <property type="protein sequence ID" value="KAF2144368.1"/>
    <property type="molecule type" value="Genomic_DNA"/>
</dbReference>
<comment type="subcellular location">
    <subcellularLocation>
        <location evidence="1">Nucleus</location>
    </subcellularLocation>
</comment>
<gene>
    <name evidence="7" type="ORF">K452DRAFT_222800</name>
</gene>
<dbReference type="InterPro" id="IPR001138">
    <property type="entry name" value="Zn2Cys6_DnaBD"/>
</dbReference>
<keyword evidence="8" id="KW-1185">Reference proteome</keyword>
<accession>A0A6A6BL25</accession>
<evidence type="ECO:0000256" key="1">
    <source>
        <dbReference type="ARBA" id="ARBA00004123"/>
    </source>
</evidence>
<evidence type="ECO:0000256" key="6">
    <source>
        <dbReference type="SAM" id="MobiDB-lite"/>
    </source>
</evidence>
<evidence type="ECO:0000256" key="4">
    <source>
        <dbReference type="ARBA" id="ARBA00023163"/>
    </source>
</evidence>
<reference evidence="7" key="1">
    <citation type="journal article" date="2020" name="Stud. Mycol.">
        <title>101 Dothideomycetes genomes: a test case for predicting lifestyles and emergence of pathogens.</title>
        <authorList>
            <person name="Haridas S."/>
            <person name="Albert R."/>
            <person name="Binder M."/>
            <person name="Bloem J."/>
            <person name="Labutti K."/>
            <person name="Salamov A."/>
            <person name="Andreopoulos B."/>
            <person name="Baker S."/>
            <person name="Barry K."/>
            <person name="Bills G."/>
            <person name="Bluhm B."/>
            <person name="Cannon C."/>
            <person name="Castanera R."/>
            <person name="Culley D."/>
            <person name="Daum C."/>
            <person name="Ezra D."/>
            <person name="Gonzalez J."/>
            <person name="Henrissat B."/>
            <person name="Kuo A."/>
            <person name="Liang C."/>
            <person name="Lipzen A."/>
            <person name="Lutzoni F."/>
            <person name="Magnuson J."/>
            <person name="Mondo S."/>
            <person name="Nolan M."/>
            <person name="Ohm R."/>
            <person name="Pangilinan J."/>
            <person name="Park H.-J."/>
            <person name="Ramirez L."/>
            <person name="Alfaro M."/>
            <person name="Sun H."/>
            <person name="Tritt A."/>
            <person name="Yoshinaga Y."/>
            <person name="Zwiers L.-H."/>
            <person name="Turgeon B."/>
            <person name="Goodwin S."/>
            <person name="Spatafora J."/>
            <person name="Crous P."/>
            <person name="Grigoriev I."/>
        </authorList>
    </citation>
    <scope>NUCLEOTIDE SEQUENCE</scope>
    <source>
        <strain evidence="7">CBS 121167</strain>
    </source>
</reference>
<organism evidence="7 8">
    <name type="scientific">Aplosporella prunicola CBS 121167</name>
    <dbReference type="NCBI Taxonomy" id="1176127"/>
    <lineage>
        <taxon>Eukaryota</taxon>
        <taxon>Fungi</taxon>
        <taxon>Dikarya</taxon>
        <taxon>Ascomycota</taxon>
        <taxon>Pezizomycotina</taxon>
        <taxon>Dothideomycetes</taxon>
        <taxon>Dothideomycetes incertae sedis</taxon>
        <taxon>Botryosphaeriales</taxon>
        <taxon>Aplosporellaceae</taxon>
        <taxon>Aplosporella</taxon>
    </lineage>
</organism>
<dbReference type="GeneID" id="54294070"/>
<protein>
    <recommendedName>
        <fullName evidence="9">Zn(2)-C6 fungal-type domain-containing protein</fullName>
    </recommendedName>
</protein>
<proteinExistence type="predicted"/>
<dbReference type="RefSeq" id="XP_033400080.1">
    <property type="nucleotide sequence ID" value="XM_033536574.1"/>
</dbReference>
<evidence type="ECO:0000256" key="3">
    <source>
        <dbReference type="ARBA" id="ARBA00023125"/>
    </source>
</evidence>